<evidence type="ECO:0000256" key="3">
    <source>
        <dbReference type="ARBA" id="ARBA00013017"/>
    </source>
</evidence>
<evidence type="ECO:0000256" key="13">
    <source>
        <dbReference type="PIRSR" id="PIRSR000239-1"/>
    </source>
</evidence>
<comment type="subunit">
    <text evidence="2">Monomer.</text>
</comment>
<evidence type="ECO:0000256" key="7">
    <source>
        <dbReference type="ARBA" id="ARBA00023157"/>
    </source>
</evidence>
<evidence type="ECO:0000313" key="15">
    <source>
        <dbReference type="EMBL" id="AZI33659.1"/>
    </source>
</evidence>
<comment type="catalytic activity">
    <reaction evidence="12">
        <text>a hydroperoxide + [thioredoxin]-dithiol = an alcohol + [thioredoxin]-disulfide + H2O</text>
        <dbReference type="Rhea" id="RHEA:62620"/>
        <dbReference type="Rhea" id="RHEA-COMP:10698"/>
        <dbReference type="Rhea" id="RHEA-COMP:10700"/>
        <dbReference type="ChEBI" id="CHEBI:15377"/>
        <dbReference type="ChEBI" id="CHEBI:29950"/>
        <dbReference type="ChEBI" id="CHEBI:30879"/>
        <dbReference type="ChEBI" id="CHEBI:35924"/>
        <dbReference type="ChEBI" id="CHEBI:50058"/>
        <dbReference type="EC" id="1.11.1.24"/>
    </reaction>
</comment>
<evidence type="ECO:0000256" key="10">
    <source>
        <dbReference type="ARBA" id="ARBA00038489"/>
    </source>
</evidence>
<evidence type="ECO:0000256" key="5">
    <source>
        <dbReference type="ARBA" id="ARBA00022862"/>
    </source>
</evidence>
<dbReference type="InterPro" id="IPR024706">
    <property type="entry name" value="Peroxiredoxin_AhpC-typ"/>
</dbReference>
<evidence type="ECO:0000256" key="1">
    <source>
        <dbReference type="ARBA" id="ARBA00003330"/>
    </source>
</evidence>
<keyword evidence="16" id="KW-1185">Reference proteome</keyword>
<dbReference type="AlphaFoldDB" id="A0A3G8XKL1"/>
<dbReference type="PANTHER" id="PTHR42801:SF4">
    <property type="entry name" value="AHPC_TSA FAMILY PROTEIN"/>
    <property type="match status" value="1"/>
</dbReference>
<dbReference type="NCBIfam" id="NF006960">
    <property type="entry name" value="PRK09437.1"/>
    <property type="match status" value="1"/>
</dbReference>
<evidence type="ECO:0000256" key="4">
    <source>
        <dbReference type="ARBA" id="ARBA00022559"/>
    </source>
</evidence>
<evidence type="ECO:0000313" key="16">
    <source>
        <dbReference type="Proteomes" id="UP000270185"/>
    </source>
</evidence>
<feature type="active site" description="Cysteine sulfenic acid (-SOH) intermediate; for peroxidase activity" evidence="13">
    <location>
        <position position="44"/>
    </location>
</feature>
<keyword evidence="6 15" id="KW-0560">Oxidoreductase</keyword>
<dbReference type="InterPro" id="IPR013766">
    <property type="entry name" value="Thioredoxin_domain"/>
</dbReference>
<gene>
    <name evidence="15" type="ORF">EIB73_10900</name>
</gene>
<dbReference type="Gene3D" id="3.40.30.10">
    <property type="entry name" value="Glutaredoxin"/>
    <property type="match status" value="1"/>
</dbReference>
<dbReference type="Pfam" id="PF00578">
    <property type="entry name" value="AhpC-TSA"/>
    <property type="match status" value="1"/>
</dbReference>
<evidence type="ECO:0000259" key="14">
    <source>
        <dbReference type="PROSITE" id="PS51352"/>
    </source>
</evidence>
<evidence type="ECO:0000256" key="9">
    <source>
        <dbReference type="ARBA" id="ARBA00032824"/>
    </source>
</evidence>
<sequence>MLNVGDQLPEFESVNQDGEKVKSSDFLGKKLVVFFYPKANTPGCTAEACDLNDNISLLKKEGYEIVGISADSVSAQKKFHEKFGFQYPLIADESKDILEKFGVWQLKKFMGKEYMGIVRTTFIFDENGVCTRVIDKVKTKEAAKQILKNS</sequence>
<dbReference type="EMBL" id="CP034159">
    <property type="protein sequence ID" value="AZI33659.1"/>
    <property type="molecule type" value="Genomic_DNA"/>
</dbReference>
<evidence type="ECO:0000256" key="6">
    <source>
        <dbReference type="ARBA" id="ARBA00023002"/>
    </source>
</evidence>
<accession>A0A3G8XKL1</accession>
<dbReference type="SUPFAM" id="SSF52833">
    <property type="entry name" value="Thioredoxin-like"/>
    <property type="match status" value="1"/>
</dbReference>
<organism evidence="15 16">
    <name type="scientific">Kaistella carnis</name>
    <dbReference type="NCBI Taxonomy" id="1241979"/>
    <lineage>
        <taxon>Bacteria</taxon>
        <taxon>Pseudomonadati</taxon>
        <taxon>Bacteroidota</taxon>
        <taxon>Flavobacteriia</taxon>
        <taxon>Flavobacteriales</taxon>
        <taxon>Weeksellaceae</taxon>
        <taxon>Chryseobacterium group</taxon>
        <taxon>Kaistella</taxon>
    </lineage>
</organism>
<dbReference type="GO" id="GO:0034599">
    <property type="term" value="P:cellular response to oxidative stress"/>
    <property type="evidence" value="ECO:0007669"/>
    <property type="project" value="TreeGrafter"/>
</dbReference>
<comment type="function">
    <text evidence="1">Thiol-specific peroxidase that catalyzes the reduction of hydrogen peroxide and organic hydroperoxides to water and alcohols, respectively. Plays a role in cell protection against oxidative stress by detoxifying peroxides and as sensor of hydrogen peroxide-mediated signaling events.</text>
</comment>
<dbReference type="CDD" id="cd03017">
    <property type="entry name" value="PRX_BCP"/>
    <property type="match status" value="1"/>
</dbReference>
<protein>
    <recommendedName>
        <fullName evidence="3">thioredoxin-dependent peroxiredoxin</fullName>
        <ecNumber evidence="3">1.11.1.24</ecNumber>
    </recommendedName>
    <alternativeName>
        <fullName evidence="9">Thioredoxin peroxidase</fullName>
    </alternativeName>
    <alternativeName>
        <fullName evidence="11">Thioredoxin-dependent peroxiredoxin Bcp</fullName>
    </alternativeName>
</protein>
<evidence type="ECO:0000256" key="12">
    <source>
        <dbReference type="ARBA" id="ARBA00049091"/>
    </source>
</evidence>
<evidence type="ECO:0000256" key="2">
    <source>
        <dbReference type="ARBA" id="ARBA00011245"/>
    </source>
</evidence>
<dbReference type="RefSeq" id="WP_125025300.1">
    <property type="nucleotide sequence ID" value="NZ_CP034159.1"/>
</dbReference>
<dbReference type="GO" id="GO:0005737">
    <property type="term" value="C:cytoplasm"/>
    <property type="evidence" value="ECO:0007669"/>
    <property type="project" value="TreeGrafter"/>
</dbReference>
<reference evidence="16" key="1">
    <citation type="submission" date="2018-11" db="EMBL/GenBank/DDBJ databases">
        <title>Proposal to divide the Flavobacteriaceae and reorganize its genera based on Amino Acid Identity values calculated from whole genome sequences.</title>
        <authorList>
            <person name="Nicholson A.C."/>
            <person name="Gulvik C.A."/>
            <person name="Whitney A.M."/>
            <person name="Humrighouse B.W."/>
            <person name="Bell M."/>
            <person name="Holmes B."/>
            <person name="Steigerwalt A.G."/>
            <person name="Villarma A."/>
            <person name="Sheth M."/>
            <person name="Batra D."/>
            <person name="Pryor J."/>
            <person name="Bernardet J.-F."/>
            <person name="Hugo C."/>
            <person name="Kampfer P."/>
            <person name="Newman J.D."/>
            <person name="McQuiston J.R."/>
        </authorList>
    </citation>
    <scope>NUCLEOTIDE SEQUENCE [LARGE SCALE GENOMIC DNA]</scope>
    <source>
        <strain evidence="16">G0081</strain>
    </source>
</reference>
<dbReference type="Proteomes" id="UP000270185">
    <property type="component" value="Chromosome"/>
</dbReference>
<dbReference type="InterPro" id="IPR036249">
    <property type="entry name" value="Thioredoxin-like_sf"/>
</dbReference>
<evidence type="ECO:0000256" key="11">
    <source>
        <dbReference type="ARBA" id="ARBA00042639"/>
    </source>
</evidence>
<keyword evidence="7" id="KW-1015">Disulfide bond</keyword>
<dbReference type="OrthoDB" id="9812811at2"/>
<dbReference type="InterPro" id="IPR000866">
    <property type="entry name" value="AhpC/TSA"/>
</dbReference>
<dbReference type="GO" id="GO:0045454">
    <property type="term" value="P:cell redox homeostasis"/>
    <property type="evidence" value="ECO:0007669"/>
    <property type="project" value="TreeGrafter"/>
</dbReference>
<keyword evidence="4 15" id="KW-0575">Peroxidase</keyword>
<dbReference type="PROSITE" id="PS51352">
    <property type="entry name" value="THIOREDOXIN_2"/>
    <property type="match status" value="1"/>
</dbReference>
<keyword evidence="5" id="KW-0049">Antioxidant</keyword>
<evidence type="ECO:0000256" key="8">
    <source>
        <dbReference type="ARBA" id="ARBA00023284"/>
    </source>
</evidence>
<proteinExistence type="inferred from homology"/>
<dbReference type="PANTHER" id="PTHR42801">
    <property type="entry name" value="THIOREDOXIN-DEPENDENT PEROXIDE REDUCTASE"/>
    <property type="match status" value="1"/>
</dbReference>
<dbReference type="PIRSF" id="PIRSF000239">
    <property type="entry name" value="AHPC"/>
    <property type="match status" value="1"/>
</dbReference>
<keyword evidence="8" id="KW-0676">Redox-active center</keyword>
<comment type="similarity">
    <text evidence="10">Belongs to the peroxiredoxin family. BCP/PrxQ subfamily.</text>
</comment>
<dbReference type="FunFam" id="3.40.30.10:FF:000007">
    <property type="entry name" value="Thioredoxin-dependent thiol peroxidase"/>
    <property type="match status" value="1"/>
</dbReference>
<dbReference type="InterPro" id="IPR050924">
    <property type="entry name" value="Peroxiredoxin_BCP/PrxQ"/>
</dbReference>
<dbReference type="GO" id="GO:0008379">
    <property type="term" value="F:thioredoxin peroxidase activity"/>
    <property type="evidence" value="ECO:0007669"/>
    <property type="project" value="TreeGrafter"/>
</dbReference>
<dbReference type="EC" id="1.11.1.24" evidence="3"/>
<feature type="domain" description="Thioredoxin" evidence="14">
    <location>
        <begin position="2"/>
        <end position="150"/>
    </location>
</feature>
<name>A0A3G8XKL1_9FLAO</name>
<dbReference type="KEGG" id="ccas:EIB73_10900"/>